<accession>A0ABW5LJG7</accession>
<reference evidence="2" key="1">
    <citation type="journal article" date="2019" name="Int. J. Syst. Evol. Microbiol.">
        <title>The Global Catalogue of Microorganisms (GCM) 10K type strain sequencing project: providing services to taxonomists for standard genome sequencing and annotation.</title>
        <authorList>
            <consortium name="The Broad Institute Genomics Platform"/>
            <consortium name="The Broad Institute Genome Sequencing Center for Infectious Disease"/>
            <person name="Wu L."/>
            <person name="Ma J."/>
        </authorList>
    </citation>
    <scope>NUCLEOTIDE SEQUENCE [LARGE SCALE GENOMIC DNA]</scope>
    <source>
        <strain evidence="2">KCTC 52274</strain>
    </source>
</reference>
<evidence type="ECO:0000313" key="2">
    <source>
        <dbReference type="Proteomes" id="UP001597319"/>
    </source>
</evidence>
<comment type="caution">
    <text evidence="1">The sequence shown here is derived from an EMBL/GenBank/DDBJ whole genome shotgun (WGS) entry which is preliminary data.</text>
</comment>
<dbReference type="EMBL" id="JBHULE010000035">
    <property type="protein sequence ID" value="MFD2565002.1"/>
    <property type="molecule type" value="Genomic_DNA"/>
</dbReference>
<protein>
    <recommendedName>
        <fullName evidence="3">DUF4249 family protein</fullName>
    </recommendedName>
</protein>
<keyword evidence="2" id="KW-1185">Reference proteome</keyword>
<evidence type="ECO:0000313" key="1">
    <source>
        <dbReference type="EMBL" id="MFD2565002.1"/>
    </source>
</evidence>
<gene>
    <name evidence="1" type="ORF">ACFSR1_20155</name>
</gene>
<dbReference type="Proteomes" id="UP001597319">
    <property type="component" value="Unassembled WGS sequence"/>
</dbReference>
<evidence type="ECO:0008006" key="3">
    <source>
        <dbReference type="Google" id="ProtNLM"/>
    </source>
</evidence>
<name>A0ABW5LJG7_9FLAO</name>
<proteinExistence type="predicted"/>
<sequence length="378" mass="42747">MKKLIFLLSFVSLLSCSSSDDTENTVIPLEISNLQIRISNISTESVNITLEYSASGTTTDLTEKVFLKKNEEQDFIEISPGNISNLERGARYRVFARVTNNEVSFDSTERTFITKGFQNSNDLSGFVKEVNQIYTVFNNFSNSDFDAAAELSAYIKVGTDSIAVEKITIIDNQNLELEIVDNTLLQQFFNMNASSYESAKEFTVGLFSGEYYQEIIESSQKTYEDVTYKGFSFFNLVPNFEEFVIPATGCANTNNEDNFIVFKGDFWGRVLNGNDTEINIPDEVIIQITNTNDSTIQSEYTLANIYEVSGPTLGVTCVQDRFQFLRELIGNAIPGFHWANQIYLRYDNNILIPGNYEISIEVAKGLNRYKSDKFSFTL</sequence>
<dbReference type="RefSeq" id="WP_378294851.1">
    <property type="nucleotide sequence ID" value="NZ_JBHULE010000035.1"/>
</dbReference>
<organism evidence="1 2">
    <name type="scientific">Aquimarina rubra</name>
    <dbReference type="NCBI Taxonomy" id="1920033"/>
    <lineage>
        <taxon>Bacteria</taxon>
        <taxon>Pseudomonadati</taxon>
        <taxon>Bacteroidota</taxon>
        <taxon>Flavobacteriia</taxon>
        <taxon>Flavobacteriales</taxon>
        <taxon>Flavobacteriaceae</taxon>
        <taxon>Aquimarina</taxon>
    </lineage>
</organism>
<dbReference type="PROSITE" id="PS51257">
    <property type="entry name" value="PROKAR_LIPOPROTEIN"/>
    <property type="match status" value="1"/>
</dbReference>